<dbReference type="FunFam" id="3.40.50.300:FF:002125">
    <property type="entry name" value="ATP-dependent helicase HrpB"/>
    <property type="match status" value="1"/>
</dbReference>
<dbReference type="InterPro" id="IPR014001">
    <property type="entry name" value="Helicase_ATP-bd"/>
</dbReference>
<dbReference type="AlphaFoldDB" id="A0A5B8I513"/>
<evidence type="ECO:0000259" key="7">
    <source>
        <dbReference type="PROSITE" id="PS51194"/>
    </source>
</evidence>
<keyword evidence="9" id="KW-1185">Reference proteome</keyword>
<gene>
    <name evidence="8" type="primary">hrpB</name>
    <name evidence="8" type="ORF">Dpoa569_0000868</name>
</gene>
<dbReference type="PANTHER" id="PTHR43519">
    <property type="entry name" value="ATP-DEPENDENT RNA HELICASE HRPB"/>
    <property type="match status" value="1"/>
</dbReference>
<dbReference type="PROSITE" id="PS51194">
    <property type="entry name" value="HELICASE_CTER"/>
    <property type="match status" value="1"/>
</dbReference>
<dbReference type="InterPro" id="IPR007502">
    <property type="entry name" value="Helicase-assoc_dom"/>
</dbReference>
<dbReference type="InterPro" id="IPR013689">
    <property type="entry name" value="RNA_helicase_ATP-dep_HrpB_C"/>
</dbReference>
<feature type="domain" description="Helicase C-terminal" evidence="7">
    <location>
        <begin position="199"/>
        <end position="368"/>
    </location>
</feature>
<dbReference type="SMART" id="SM00490">
    <property type="entry name" value="HELICc"/>
    <property type="match status" value="1"/>
</dbReference>
<dbReference type="KEGG" id="dic:Dpoa569_0000868"/>
<dbReference type="GO" id="GO:0016787">
    <property type="term" value="F:hydrolase activity"/>
    <property type="evidence" value="ECO:0007669"/>
    <property type="project" value="UniProtKB-KW"/>
</dbReference>
<protein>
    <submittedName>
        <fullName evidence="8">ATP-dependent helicase HrpB</fullName>
        <ecNumber evidence="8">3.6.4.13</ecNumber>
    </submittedName>
</protein>
<dbReference type="Pfam" id="PF24473">
    <property type="entry name" value="CON_HrpB"/>
    <property type="match status" value="1"/>
</dbReference>
<dbReference type="SMART" id="SM00847">
    <property type="entry name" value="HA2"/>
    <property type="match status" value="1"/>
</dbReference>
<dbReference type="InterPro" id="IPR056329">
    <property type="entry name" value="CON_HrpB"/>
</dbReference>
<dbReference type="InterPro" id="IPR049614">
    <property type="entry name" value="HrpB_DEXH"/>
</dbReference>
<keyword evidence="3 8" id="KW-0347">Helicase</keyword>
<dbReference type="GO" id="GO:0003676">
    <property type="term" value="F:nucleic acid binding"/>
    <property type="evidence" value="ECO:0007669"/>
    <property type="project" value="InterPro"/>
</dbReference>
<evidence type="ECO:0000256" key="2">
    <source>
        <dbReference type="ARBA" id="ARBA00022801"/>
    </source>
</evidence>
<dbReference type="PIRSF" id="PIRSF005496">
    <property type="entry name" value="ATP_hel_hrpB"/>
    <property type="match status" value="1"/>
</dbReference>
<dbReference type="InterPro" id="IPR010225">
    <property type="entry name" value="HrpB"/>
</dbReference>
<dbReference type="GO" id="GO:0003724">
    <property type="term" value="F:RNA helicase activity"/>
    <property type="evidence" value="ECO:0007669"/>
    <property type="project" value="UniProtKB-EC"/>
</dbReference>
<dbReference type="PANTHER" id="PTHR43519:SF1">
    <property type="entry name" value="ATP-DEPENDENT RNA HELICASE HRPB"/>
    <property type="match status" value="1"/>
</dbReference>
<evidence type="ECO:0000313" key="9">
    <source>
        <dbReference type="Proteomes" id="UP000320591"/>
    </source>
</evidence>
<dbReference type="SUPFAM" id="SSF52540">
    <property type="entry name" value="P-loop containing nucleoside triphosphate hydrolases"/>
    <property type="match status" value="1"/>
</dbReference>
<dbReference type="EMBL" id="CP042220">
    <property type="protein sequence ID" value="QDX29148.1"/>
    <property type="molecule type" value="Genomic_DNA"/>
</dbReference>
<dbReference type="Pfam" id="PF00270">
    <property type="entry name" value="DEAD"/>
    <property type="match status" value="1"/>
</dbReference>
<evidence type="ECO:0000256" key="5">
    <source>
        <dbReference type="SAM" id="MobiDB-lite"/>
    </source>
</evidence>
<evidence type="ECO:0000256" key="4">
    <source>
        <dbReference type="ARBA" id="ARBA00022840"/>
    </source>
</evidence>
<keyword evidence="2 8" id="KW-0378">Hydrolase</keyword>
<dbReference type="Pfam" id="PF00271">
    <property type="entry name" value="Helicase_C"/>
    <property type="match status" value="1"/>
</dbReference>
<dbReference type="NCBIfam" id="TIGR01970">
    <property type="entry name" value="DEAH_box_HrpB"/>
    <property type="match status" value="1"/>
</dbReference>
<dbReference type="Gene3D" id="3.40.50.300">
    <property type="entry name" value="P-loop containing nucleotide triphosphate hydrolases"/>
    <property type="match status" value="2"/>
</dbReference>
<dbReference type="SMART" id="SM00487">
    <property type="entry name" value="DEXDc"/>
    <property type="match status" value="1"/>
</dbReference>
<dbReference type="Pfam" id="PF08482">
    <property type="entry name" value="HrpB_C"/>
    <property type="match status" value="1"/>
</dbReference>
<dbReference type="CDD" id="cd18791">
    <property type="entry name" value="SF2_C_RHA"/>
    <property type="match status" value="1"/>
</dbReference>
<evidence type="ECO:0000256" key="1">
    <source>
        <dbReference type="ARBA" id="ARBA00022741"/>
    </source>
</evidence>
<feature type="region of interest" description="Disordered" evidence="5">
    <location>
        <begin position="795"/>
        <end position="818"/>
    </location>
</feature>
<keyword evidence="1" id="KW-0547">Nucleotide-binding</keyword>
<feature type="domain" description="Helicase ATP-binding" evidence="6">
    <location>
        <begin position="14"/>
        <end position="177"/>
    </location>
</feature>
<dbReference type="Proteomes" id="UP000320591">
    <property type="component" value="Chromosome"/>
</dbReference>
<dbReference type="STRING" id="568768.GCA_000406125_03008"/>
<reference evidence="8 9" key="1">
    <citation type="journal article" date="2019" name="Environ. Microbiol.">
        <title>The phytopathogenic nature of Dickeya aquatica 174/2 and the dynamic early evolution of Dickeya pathogenicity.</title>
        <authorList>
            <person name="Duprey A."/>
            <person name="Taib N."/>
            <person name="Leonard S."/>
            <person name="Garin T."/>
            <person name="Flandrois J.P."/>
            <person name="Nasser W."/>
            <person name="Brochier-Armanet C."/>
            <person name="Reverchon S."/>
        </authorList>
    </citation>
    <scope>NUCLEOTIDE SEQUENCE [LARGE SCALE GENOMIC DNA]</scope>
    <source>
        <strain evidence="8 9">NCPPB 569</strain>
    </source>
</reference>
<dbReference type="PROSITE" id="PS51192">
    <property type="entry name" value="HELICASE_ATP_BIND_1"/>
    <property type="match status" value="1"/>
</dbReference>
<keyword evidence="4" id="KW-0067">ATP-binding</keyword>
<dbReference type="InterPro" id="IPR011545">
    <property type="entry name" value="DEAD/DEAH_box_helicase_dom"/>
</dbReference>
<proteinExistence type="predicted"/>
<dbReference type="CDD" id="cd17990">
    <property type="entry name" value="DEXHc_HrpB"/>
    <property type="match status" value="1"/>
</dbReference>
<evidence type="ECO:0000313" key="8">
    <source>
        <dbReference type="EMBL" id="QDX29148.1"/>
    </source>
</evidence>
<dbReference type="EC" id="3.6.4.13" evidence="8"/>
<dbReference type="Gene3D" id="1.20.120.1080">
    <property type="match status" value="1"/>
</dbReference>
<accession>A0A5B8I513</accession>
<evidence type="ECO:0000259" key="6">
    <source>
        <dbReference type="PROSITE" id="PS51192"/>
    </source>
</evidence>
<name>A0A5B8I513_9GAMM</name>
<evidence type="ECO:0000256" key="3">
    <source>
        <dbReference type="ARBA" id="ARBA00022806"/>
    </source>
</evidence>
<dbReference type="InterPro" id="IPR001650">
    <property type="entry name" value="Helicase_C-like"/>
</dbReference>
<sequence length="818" mass="90599">MNQPPVSAVLDEVIQALHTAPQVLLHAPTGAGKSTWLPLQLLQQGAFSGRIIMLEPRRLAAKSVAFRLAQWLGETPGQTVGYRMRSENRVSSQTRLEVVTEGILTRMLQHDPALDDVSLVILDEFHERSLQADLALALLLDVQQGLRDDLKLLIMSATLDNSRLSSLLPQSLSVSSQGRSWPVERHYQPVGSQERLEEAAARLVYRLLQDETGSLLIFLPGVAEIKRLQALLESAVSAEVDVCPLYGALTLAEQQKAILPAAAGRRKVVLATNIAETSLTIEGIRVVVDCGLERAALFDVKTGLTRLTTQRISQASMVQRAGRAGRLEPGVCWHLFAREQAERAAAQSEPEILHSDLSGLWLDLLQWGCHDVAQLCWLDRPPQPALLAAGRLLMQLGVCDAQQRLTTDGRHMAALGSDPRLAAMLRTAGHDPDALATAALLAAIIEEPPRAGSLNLSDALHRPAGHWQRRAQQLTRRAGRASGQVDTGKVNEALAAWLLSAGFADRIARRRGQDGRYQLANGTGASLPPEEALAASEWLLAPVLMQSPHSPDARMLLALPVDIDQLARQRPELVTEQNLMHWDEEKGTLRASLRTQIGSLTLSSRPLAKPSDEALQQALLNWLREQGLSVLNWDEPAQQLRQRLLCARQWLPEVTWPEVDDASLLASLELWLQPSLSWVRDRRTLNQVNLSEALWRLLDWPLRQRLDSALPSHYTAPGGSRLPIRYESDKPPVLAVRLQEMFGEQASPLLAEGRVALVLELLSPAMRPLQITRDLAAFWNGAYREVQKEMKGRYPKHVWPDDPANTAPTRRTRKYQNT</sequence>
<dbReference type="GO" id="GO:0005524">
    <property type="term" value="F:ATP binding"/>
    <property type="evidence" value="ECO:0007669"/>
    <property type="project" value="UniProtKB-KW"/>
</dbReference>
<dbReference type="NCBIfam" id="NF008662">
    <property type="entry name" value="PRK11664.1"/>
    <property type="match status" value="1"/>
</dbReference>
<dbReference type="InterPro" id="IPR027417">
    <property type="entry name" value="P-loop_NTPase"/>
</dbReference>
<organism evidence="8 9">
    <name type="scientific">Dickeya poaceiphila</name>
    <dbReference type="NCBI Taxonomy" id="568768"/>
    <lineage>
        <taxon>Bacteria</taxon>
        <taxon>Pseudomonadati</taxon>
        <taxon>Pseudomonadota</taxon>
        <taxon>Gammaproteobacteria</taxon>
        <taxon>Enterobacterales</taxon>
        <taxon>Pectobacteriaceae</taxon>
        <taxon>Dickeya</taxon>
    </lineage>
</organism>